<dbReference type="InterPro" id="IPR045014">
    <property type="entry name" value="TM41A/B"/>
</dbReference>
<feature type="compositionally biased region" description="Basic and acidic residues" evidence="6">
    <location>
        <begin position="20"/>
        <end position="33"/>
    </location>
</feature>
<proteinExistence type="predicted"/>
<dbReference type="STRING" id="1280837.A0A316VJU1"/>
<gene>
    <name evidence="9" type="ORF">FA14DRAFT_159689</name>
</gene>
<evidence type="ECO:0000313" key="10">
    <source>
        <dbReference type="Proteomes" id="UP000245771"/>
    </source>
</evidence>
<keyword evidence="10" id="KW-1185">Reference proteome</keyword>
<comment type="subcellular location">
    <subcellularLocation>
        <location evidence="1">Membrane</location>
        <topology evidence="1">Multi-pass membrane protein</topology>
    </subcellularLocation>
</comment>
<evidence type="ECO:0000256" key="1">
    <source>
        <dbReference type="ARBA" id="ARBA00004141"/>
    </source>
</evidence>
<dbReference type="InParanoid" id="A0A316VJU1"/>
<dbReference type="AlphaFoldDB" id="A0A316VJU1"/>
<dbReference type="Proteomes" id="UP000245771">
    <property type="component" value="Unassembled WGS sequence"/>
</dbReference>
<feature type="region of interest" description="Disordered" evidence="6">
    <location>
        <begin position="261"/>
        <end position="281"/>
    </location>
</feature>
<evidence type="ECO:0000259" key="8">
    <source>
        <dbReference type="Pfam" id="PF09335"/>
    </source>
</evidence>
<feature type="transmembrane region" description="Helical" evidence="7">
    <location>
        <begin position="415"/>
        <end position="433"/>
    </location>
</feature>
<feature type="region of interest" description="Disordered" evidence="6">
    <location>
        <begin position="1"/>
        <end position="89"/>
    </location>
</feature>
<dbReference type="Pfam" id="PF09335">
    <property type="entry name" value="VTT_dom"/>
    <property type="match status" value="1"/>
</dbReference>
<evidence type="ECO:0000256" key="4">
    <source>
        <dbReference type="ARBA" id="ARBA00022989"/>
    </source>
</evidence>
<feature type="region of interest" description="Disordered" evidence="6">
    <location>
        <begin position="480"/>
        <end position="507"/>
    </location>
</feature>
<keyword evidence="4 7" id="KW-1133">Transmembrane helix</keyword>
<keyword evidence="2 7" id="KW-0812">Transmembrane</keyword>
<feature type="compositionally biased region" description="Acidic residues" evidence="6">
    <location>
        <begin position="64"/>
        <end position="74"/>
    </location>
</feature>
<name>A0A316VJU1_9BASI</name>
<evidence type="ECO:0000256" key="2">
    <source>
        <dbReference type="ARBA" id="ARBA00022692"/>
    </source>
</evidence>
<evidence type="ECO:0000256" key="6">
    <source>
        <dbReference type="SAM" id="MobiDB-lite"/>
    </source>
</evidence>
<dbReference type="RefSeq" id="XP_025358128.1">
    <property type="nucleotide sequence ID" value="XM_025498328.1"/>
</dbReference>
<evidence type="ECO:0000256" key="3">
    <source>
        <dbReference type="ARBA" id="ARBA00022729"/>
    </source>
</evidence>
<feature type="region of interest" description="Disordered" evidence="6">
    <location>
        <begin position="139"/>
        <end position="189"/>
    </location>
</feature>
<sequence length="693" mass="75477">MFTSSTLKRSRAGSIITERNPTDQHIDLHDPDRGPGTPDFTIDRFGNKKENKAVGKSSLRNVTDDEDYQANDEEGEKKKGPFPPRPRLSSQIRSFFTSFTSESSNNAIVVPKARSSHQIGGTSSAHMFQGLSASAQALQDDVERAQGKQSQLKPLAMPSARQAGPDGLYGLNDDSPPLTPATSEERDSESYQYEMMNFAGRSNNQNELSDGSSIWTPFSGSSSGRTSPANGAAHARSSSMRIVTGAPYMKTAKVTHGSGILPSHMISPPSSPDSHYTPNGRKHRNNSITAETDLQPKLFDLNVLQGLSSLSSMAMSRMHNFFFSAQMPPLRPHVPALFFLLTAFVGSTICILLALSTLPLKLPNHITDLTLNEIREMSLSLREYSRSSNKAFAHTLIVLGTFFTWKQAFTVPGSIIMNVVFGAMYGTLMGTLYTSVLTAVGGMLCYILMAPIGPFISAMPGLNKGLQKMRKALQGSMPMDNNTTQPIASTSTLDTNGESTSTRTRQNARSFWLDARPERKSSTMIKADKQGKGAKSKNSGSLWSYLLVLRLLPVVPYGLMNIACSVLRVPLLPYTITLGLGSIPWNACTVQVGDLLAEVASVLPVVTASVADQMDSDGFSIGGSTQSPVAQSGMRAISEKIWNKEMMFKLVLMSLVSLAPMLIQRWIKRNEEETEEETEEGGLLSREIEQIHA</sequence>
<dbReference type="OrthoDB" id="3364966at2759"/>
<feature type="transmembrane region" description="Helical" evidence="7">
    <location>
        <begin position="336"/>
        <end position="355"/>
    </location>
</feature>
<dbReference type="PANTHER" id="PTHR43220">
    <property type="match status" value="1"/>
</dbReference>
<dbReference type="EMBL" id="KZ819602">
    <property type="protein sequence ID" value="PWN37826.1"/>
    <property type="molecule type" value="Genomic_DNA"/>
</dbReference>
<accession>A0A316VJU1</accession>
<keyword evidence="5 7" id="KW-0472">Membrane</keyword>
<dbReference type="GeneID" id="37020109"/>
<evidence type="ECO:0000256" key="7">
    <source>
        <dbReference type="SAM" id="Phobius"/>
    </source>
</evidence>
<feature type="region of interest" description="Disordered" evidence="6">
    <location>
        <begin position="671"/>
        <end position="693"/>
    </location>
</feature>
<organism evidence="9 10">
    <name type="scientific">Meira miltonrushii</name>
    <dbReference type="NCBI Taxonomy" id="1280837"/>
    <lineage>
        <taxon>Eukaryota</taxon>
        <taxon>Fungi</taxon>
        <taxon>Dikarya</taxon>
        <taxon>Basidiomycota</taxon>
        <taxon>Ustilaginomycotina</taxon>
        <taxon>Exobasidiomycetes</taxon>
        <taxon>Exobasidiales</taxon>
        <taxon>Brachybasidiaceae</taxon>
        <taxon>Meira</taxon>
    </lineage>
</organism>
<feature type="compositionally biased region" description="Polar residues" evidence="6">
    <location>
        <begin position="202"/>
        <end position="229"/>
    </location>
</feature>
<feature type="region of interest" description="Disordered" evidence="6">
    <location>
        <begin position="202"/>
        <end position="238"/>
    </location>
</feature>
<feature type="compositionally biased region" description="Basic and acidic residues" evidence="6">
    <location>
        <begin position="41"/>
        <end position="53"/>
    </location>
</feature>
<feature type="domain" description="VTT" evidence="8">
    <location>
        <begin position="541"/>
        <end position="594"/>
    </location>
</feature>
<dbReference type="GO" id="GO:0016020">
    <property type="term" value="C:membrane"/>
    <property type="evidence" value="ECO:0007669"/>
    <property type="project" value="UniProtKB-SubCell"/>
</dbReference>
<evidence type="ECO:0000256" key="5">
    <source>
        <dbReference type="ARBA" id="ARBA00023136"/>
    </source>
</evidence>
<dbReference type="PANTHER" id="PTHR43220:SF21">
    <property type="entry name" value="TRANSMEMBRANE PROTEIN 41A"/>
    <property type="match status" value="1"/>
</dbReference>
<keyword evidence="3" id="KW-0732">Signal</keyword>
<evidence type="ECO:0000313" key="9">
    <source>
        <dbReference type="EMBL" id="PWN37826.1"/>
    </source>
</evidence>
<dbReference type="InterPro" id="IPR032816">
    <property type="entry name" value="VTT_dom"/>
</dbReference>
<reference evidence="9 10" key="1">
    <citation type="journal article" date="2018" name="Mol. Biol. Evol.">
        <title>Broad Genomic Sampling Reveals a Smut Pathogenic Ancestry of the Fungal Clade Ustilaginomycotina.</title>
        <authorList>
            <person name="Kijpornyongpan T."/>
            <person name="Mondo S.J."/>
            <person name="Barry K."/>
            <person name="Sandor L."/>
            <person name="Lee J."/>
            <person name="Lipzen A."/>
            <person name="Pangilinan J."/>
            <person name="LaButti K."/>
            <person name="Hainaut M."/>
            <person name="Henrissat B."/>
            <person name="Grigoriev I.V."/>
            <person name="Spatafora J.W."/>
            <person name="Aime M.C."/>
        </authorList>
    </citation>
    <scope>NUCLEOTIDE SEQUENCE [LARGE SCALE GENOMIC DNA]</scope>
    <source>
        <strain evidence="9 10">MCA 3882</strain>
    </source>
</reference>
<protein>
    <recommendedName>
        <fullName evidence="8">VTT domain-containing protein</fullName>
    </recommendedName>
</protein>
<feature type="transmembrane region" description="Helical" evidence="7">
    <location>
        <begin position="439"/>
        <end position="462"/>
    </location>
</feature>